<evidence type="ECO:0000313" key="3">
    <source>
        <dbReference type="EnsemblFungi" id="MAPG_09954T0"/>
    </source>
</evidence>
<sequence length="330" mass="34896">MSRSRRNKYSRARRNSGARSWSSPSRPDSPNGRTSRPRELSPEAQGTGAHGKGALSDGHRTIVNHRKPRGRAKSKNHTSTADEATAQGCTRGQKRRRGDKGLLCESQPGEAQRGSGWPSRPKDDAGAAATVGASDGGKGGLSNAGDSEAAHEPCGHCDHVARHNRWLYLDIMHGLSFWATAVGVLPDGIGGAGPRMALAAEDMDWRREHIYIIPADHRKLTDEELKAAALPRGGQTLPRRQHEHQKCFLPMPPPPPLFSGGALGGGDAQSVVGARGPMVTVGARSSHGEVSSGGYSAGANCPPPLPPTLRQPFPGGSIGTVEKFLQISPK</sequence>
<keyword evidence="4" id="KW-1185">Reference proteome</keyword>
<dbReference type="EnsemblFungi" id="MAPG_09954T0">
    <property type="protein sequence ID" value="MAPG_09954T0"/>
    <property type="gene ID" value="MAPG_09954"/>
</dbReference>
<reference evidence="3" key="5">
    <citation type="submission" date="2015-06" db="UniProtKB">
        <authorList>
            <consortium name="EnsemblFungi"/>
        </authorList>
    </citation>
    <scope>IDENTIFICATION</scope>
    <source>
        <strain evidence="3">ATCC 64411</strain>
    </source>
</reference>
<reference evidence="2" key="1">
    <citation type="submission" date="2010-05" db="EMBL/GenBank/DDBJ databases">
        <title>The Genome Sequence of Magnaporthe poae strain ATCC 64411.</title>
        <authorList>
            <consortium name="The Broad Institute Genome Sequencing Platform"/>
            <consortium name="Broad Institute Genome Sequencing Center for Infectious Disease"/>
            <person name="Ma L.-J."/>
            <person name="Dead R."/>
            <person name="Young S."/>
            <person name="Zeng Q."/>
            <person name="Koehrsen M."/>
            <person name="Alvarado L."/>
            <person name="Berlin A."/>
            <person name="Chapman S.B."/>
            <person name="Chen Z."/>
            <person name="Freedman E."/>
            <person name="Gellesch M."/>
            <person name="Goldberg J."/>
            <person name="Griggs A."/>
            <person name="Gujja S."/>
            <person name="Heilman E.R."/>
            <person name="Heiman D."/>
            <person name="Hepburn T."/>
            <person name="Howarth C."/>
            <person name="Jen D."/>
            <person name="Larson L."/>
            <person name="Mehta T."/>
            <person name="Neiman D."/>
            <person name="Pearson M."/>
            <person name="Roberts A."/>
            <person name="Saif S."/>
            <person name="Shea T."/>
            <person name="Shenoy N."/>
            <person name="Sisk P."/>
            <person name="Stolte C."/>
            <person name="Sykes S."/>
            <person name="Walk T."/>
            <person name="White J."/>
            <person name="Yandava C."/>
            <person name="Haas B."/>
            <person name="Nusbaum C."/>
            <person name="Birren B."/>
        </authorList>
    </citation>
    <scope>NUCLEOTIDE SEQUENCE</scope>
    <source>
        <strain evidence="2">ATCC 64411</strain>
    </source>
</reference>
<dbReference type="EMBL" id="ADBL01002556">
    <property type="status" value="NOT_ANNOTATED_CDS"/>
    <property type="molecule type" value="Genomic_DNA"/>
</dbReference>
<dbReference type="AlphaFoldDB" id="A0A0C4EBA7"/>
<feature type="compositionally biased region" description="Polar residues" evidence="1">
    <location>
        <begin position="77"/>
        <end position="90"/>
    </location>
</feature>
<reference evidence="3" key="4">
    <citation type="journal article" date="2015" name="G3 (Bethesda)">
        <title>Genome sequences of three phytopathogenic species of the Magnaporthaceae family of fungi.</title>
        <authorList>
            <person name="Okagaki L.H."/>
            <person name="Nunes C.C."/>
            <person name="Sailsbery J."/>
            <person name="Clay B."/>
            <person name="Brown D."/>
            <person name="John T."/>
            <person name="Oh Y."/>
            <person name="Young N."/>
            <person name="Fitzgerald M."/>
            <person name="Haas B.J."/>
            <person name="Zeng Q."/>
            <person name="Young S."/>
            <person name="Adiconis X."/>
            <person name="Fan L."/>
            <person name="Levin J.Z."/>
            <person name="Mitchell T.K."/>
            <person name="Okubara P.A."/>
            <person name="Farman M.L."/>
            <person name="Kohn L.M."/>
            <person name="Birren B."/>
            <person name="Ma L.-J."/>
            <person name="Dean R.A."/>
        </authorList>
    </citation>
    <scope>NUCLEOTIDE SEQUENCE</scope>
    <source>
        <strain evidence="3">ATCC 64411 / 73-15</strain>
    </source>
</reference>
<feature type="compositionally biased region" description="Low complexity" evidence="1">
    <location>
        <begin position="19"/>
        <end position="30"/>
    </location>
</feature>
<gene>
    <name evidence="2" type="ORF">MAPG_09954</name>
</gene>
<protein>
    <submittedName>
        <fullName evidence="2 3">Uncharacterized protein</fullName>
    </submittedName>
</protein>
<dbReference type="eggNOG" id="ENOG502RNEQ">
    <property type="taxonomic scope" value="Eukaryota"/>
</dbReference>
<name>A0A0C4EBA7_MAGP6</name>
<proteinExistence type="predicted"/>
<organism evidence="3 4">
    <name type="scientific">Magnaporthiopsis poae (strain ATCC 64411 / 73-15)</name>
    <name type="common">Kentucky bluegrass fungus</name>
    <name type="synonym">Magnaporthe poae</name>
    <dbReference type="NCBI Taxonomy" id="644358"/>
    <lineage>
        <taxon>Eukaryota</taxon>
        <taxon>Fungi</taxon>
        <taxon>Dikarya</taxon>
        <taxon>Ascomycota</taxon>
        <taxon>Pezizomycotina</taxon>
        <taxon>Sordariomycetes</taxon>
        <taxon>Sordariomycetidae</taxon>
        <taxon>Magnaporthales</taxon>
        <taxon>Magnaporthaceae</taxon>
        <taxon>Magnaporthiopsis</taxon>
    </lineage>
</organism>
<dbReference type="OMA" id="CTNCEAL"/>
<dbReference type="OrthoDB" id="5238110at2759"/>
<evidence type="ECO:0000256" key="1">
    <source>
        <dbReference type="SAM" id="MobiDB-lite"/>
    </source>
</evidence>
<feature type="compositionally biased region" description="Basic residues" evidence="1">
    <location>
        <begin position="62"/>
        <end position="76"/>
    </location>
</feature>
<feature type="region of interest" description="Disordered" evidence="1">
    <location>
        <begin position="1"/>
        <end position="152"/>
    </location>
</feature>
<reference evidence="4" key="2">
    <citation type="submission" date="2010-05" db="EMBL/GenBank/DDBJ databases">
        <title>The genome sequence of Magnaporthe poae strain ATCC 64411.</title>
        <authorList>
            <person name="Ma L.-J."/>
            <person name="Dead R."/>
            <person name="Young S."/>
            <person name="Zeng Q."/>
            <person name="Koehrsen M."/>
            <person name="Alvarado L."/>
            <person name="Berlin A."/>
            <person name="Chapman S.B."/>
            <person name="Chen Z."/>
            <person name="Freedman E."/>
            <person name="Gellesch M."/>
            <person name="Goldberg J."/>
            <person name="Griggs A."/>
            <person name="Gujja S."/>
            <person name="Heilman E.R."/>
            <person name="Heiman D."/>
            <person name="Hepburn T."/>
            <person name="Howarth C."/>
            <person name="Jen D."/>
            <person name="Larson L."/>
            <person name="Mehta T."/>
            <person name="Neiman D."/>
            <person name="Pearson M."/>
            <person name="Roberts A."/>
            <person name="Saif S."/>
            <person name="Shea T."/>
            <person name="Shenoy N."/>
            <person name="Sisk P."/>
            <person name="Stolte C."/>
            <person name="Sykes S."/>
            <person name="Walk T."/>
            <person name="White J."/>
            <person name="Yandava C."/>
            <person name="Haas B."/>
            <person name="Nusbaum C."/>
            <person name="Birren B."/>
        </authorList>
    </citation>
    <scope>NUCLEOTIDE SEQUENCE [LARGE SCALE GENOMIC DNA]</scope>
    <source>
        <strain evidence="4">ATCC 64411 / 73-15</strain>
    </source>
</reference>
<dbReference type="Proteomes" id="UP000011715">
    <property type="component" value="Unassembled WGS sequence"/>
</dbReference>
<feature type="compositionally biased region" description="Basic residues" evidence="1">
    <location>
        <begin position="1"/>
        <end position="16"/>
    </location>
</feature>
<dbReference type="EMBL" id="GL876977">
    <property type="protein sequence ID" value="KLU91434.1"/>
    <property type="molecule type" value="Genomic_DNA"/>
</dbReference>
<evidence type="ECO:0000313" key="4">
    <source>
        <dbReference type="Proteomes" id="UP000011715"/>
    </source>
</evidence>
<evidence type="ECO:0000313" key="2">
    <source>
        <dbReference type="EMBL" id="KLU91434.1"/>
    </source>
</evidence>
<accession>A0A0C4EBA7</accession>
<reference evidence="2" key="3">
    <citation type="submission" date="2011-03" db="EMBL/GenBank/DDBJ databases">
        <title>Annotation of Magnaporthe poae ATCC 64411.</title>
        <authorList>
            <person name="Ma L.-J."/>
            <person name="Dead R."/>
            <person name="Young S.K."/>
            <person name="Zeng Q."/>
            <person name="Gargeya S."/>
            <person name="Fitzgerald M."/>
            <person name="Haas B."/>
            <person name="Abouelleil A."/>
            <person name="Alvarado L."/>
            <person name="Arachchi H.M."/>
            <person name="Berlin A."/>
            <person name="Brown A."/>
            <person name="Chapman S.B."/>
            <person name="Chen Z."/>
            <person name="Dunbar C."/>
            <person name="Freedman E."/>
            <person name="Gearin G."/>
            <person name="Gellesch M."/>
            <person name="Goldberg J."/>
            <person name="Griggs A."/>
            <person name="Gujja S."/>
            <person name="Heiman D."/>
            <person name="Howarth C."/>
            <person name="Larson L."/>
            <person name="Lui A."/>
            <person name="MacDonald P.J.P."/>
            <person name="Mehta T."/>
            <person name="Montmayeur A."/>
            <person name="Murphy C."/>
            <person name="Neiman D."/>
            <person name="Pearson M."/>
            <person name="Priest M."/>
            <person name="Roberts A."/>
            <person name="Saif S."/>
            <person name="Shea T."/>
            <person name="Shenoy N."/>
            <person name="Sisk P."/>
            <person name="Stolte C."/>
            <person name="Sykes S."/>
            <person name="Yandava C."/>
            <person name="Wortman J."/>
            <person name="Nusbaum C."/>
            <person name="Birren B."/>
        </authorList>
    </citation>
    <scope>NUCLEOTIDE SEQUENCE</scope>
    <source>
        <strain evidence="2">ATCC 64411</strain>
    </source>
</reference>
<dbReference type="VEuPathDB" id="FungiDB:MAPG_09954"/>